<dbReference type="OrthoDB" id="5204190at2759"/>
<dbReference type="GO" id="GO:0003723">
    <property type="term" value="F:RNA binding"/>
    <property type="evidence" value="ECO:0007669"/>
    <property type="project" value="UniProtKB-UniRule"/>
</dbReference>
<keyword evidence="1" id="KW-0677">Repeat</keyword>
<feature type="domain" description="K Homology" evidence="4">
    <location>
        <begin position="314"/>
        <end position="385"/>
    </location>
</feature>
<gene>
    <name evidence="5" type="ORF">BJ684DRAFT_19092</name>
</gene>
<dbReference type="PROSITE" id="PS50084">
    <property type="entry name" value="KH_TYPE_1"/>
    <property type="match status" value="3"/>
</dbReference>
<evidence type="ECO:0000313" key="6">
    <source>
        <dbReference type="Proteomes" id="UP000267251"/>
    </source>
</evidence>
<dbReference type="EMBL" id="KZ987825">
    <property type="protein sequence ID" value="RKP14514.1"/>
    <property type="molecule type" value="Genomic_DNA"/>
</dbReference>
<dbReference type="AlphaFoldDB" id="A0A4P9Y729"/>
<feature type="region of interest" description="Disordered" evidence="3">
    <location>
        <begin position="430"/>
        <end position="468"/>
    </location>
</feature>
<feature type="compositionally biased region" description="Polar residues" evidence="3">
    <location>
        <begin position="827"/>
        <end position="839"/>
    </location>
</feature>
<feature type="region of interest" description="Disordered" evidence="3">
    <location>
        <begin position="388"/>
        <end position="409"/>
    </location>
</feature>
<dbReference type="InterPro" id="IPR004087">
    <property type="entry name" value="KH_dom"/>
</dbReference>
<dbReference type="Gene3D" id="3.30.1370.10">
    <property type="entry name" value="K Homology domain, type 1"/>
    <property type="match status" value="3"/>
</dbReference>
<feature type="compositionally biased region" description="Gly residues" evidence="3">
    <location>
        <begin position="815"/>
        <end position="825"/>
    </location>
</feature>
<reference evidence="6" key="1">
    <citation type="journal article" date="2018" name="Nat. Microbiol.">
        <title>Leveraging single-cell genomics to expand the fungal tree of life.</title>
        <authorList>
            <person name="Ahrendt S.R."/>
            <person name="Quandt C.A."/>
            <person name="Ciobanu D."/>
            <person name="Clum A."/>
            <person name="Salamov A."/>
            <person name="Andreopoulos B."/>
            <person name="Cheng J.F."/>
            <person name="Woyke T."/>
            <person name="Pelin A."/>
            <person name="Henrissat B."/>
            <person name="Reynolds N.K."/>
            <person name="Benny G.L."/>
            <person name="Smith M.E."/>
            <person name="James T.Y."/>
            <person name="Grigoriev I.V."/>
        </authorList>
    </citation>
    <scope>NUCLEOTIDE SEQUENCE [LARGE SCALE GENOMIC DNA]</scope>
</reference>
<accession>A0A4P9Y729</accession>
<feature type="compositionally biased region" description="Low complexity" evidence="3">
    <location>
        <begin position="451"/>
        <end position="461"/>
    </location>
</feature>
<protein>
    <recommendedName>
        <fullName evidence="4">K Homology domain-containing protein</fullName>
    </recommendedName>
</protein>
<dbReference type="InterPro" id="IPR036612">
    <property type="entry name" value="KH_dom_type_1_sf"/>
</dbReference>
<feature type="domain" description="K Homology" evidence="4">
    <location>
        <begin position="638"/>
        <end position="709"/>
    </location>
</feature>
<feature type="compositionally biased region" description="Low complexity" evidence="3">
    <location>
        <begin position="29"/>
        <end position="39"/>
    </location>
</feature>
<name>A0A4P9Y729_9FUNG</name>
<feature type="compositionally biased region" description="Polar residues" evidence="3">
    <location>
        <begin position="8"/>
        <end position="19"/>
    </location>
</feature>
<keyword evidence="6" id="KW-1185">Reference proteome</keyword>
<feature type="domain" description="K Homology" evidence="4">
    <location>
        <begin position="468"/>
        <end position="541"/>
    </location>
</feature>
<feature type="region of interest" description="Disordered" evidence="3">
    <location>
        <begin position="145"/>
        <end position="314"/>
    </location>
</feature>
<proteinExistence type="predicted"/>
<evidence type="ECO:0000259" key="4">
    <source>
        <dbReference type="SMART" id="SM00322"/>
    </source>
</evidence>
<dbReference type="InterPro" id="IPR004088">
    <property type="entry name" value="KH_dom_type_1"/>
</dbReference>
<dbReference type="SMART" id="SM00322">
    <property type="entry name" value="KH"/>
    <property type="match status" value="3"/>
</dbReference>
<feature type="compositionally biased region" description="Pro residues" evidence="3">
    <location>
        <begin position="392"/>
        <end position="405"/>
    </location>
</feature>
<dbReference type="CDD" id="cd00105">
    <property type="entry name" value="KH-I"/>
    <property type="match status" value="2"/>
</dbReference>
<feature type="region of interest" description="Disordered" evidence="3">
    <location>
        <begin position="814"/>
        <end position="839"/>
    </location>
</feature>
<feature type="compositionally biased region" description="Low complexity" evidence="3">
    <location>
        <begin position="224"/>
        <end position="257"/>
    </location>
</feature>
<evidence type="ECO:0000313" key="5">
    <source>
        <dbReference type="EMBL" id="RKP14514.1"/>
    </source>
</evidence>
<feature type="region of interest" description="Disordered" evidence="3">
    <location>
        <begin position="1"/>
        <end position="132"/>
    </location>
</feature>
<sequence length="839" mass="87481">MSSDTEEPITQTNGSSPSPGSKEENNNISETSTVDSSDTNDTKAFADKTLEETAHDQEDQAATEQKDETVQKDIADQKEWMDQKDKDKDTQPEDLKTLNTPDLALSLPSSETSKETETSAPTTGSVAKSSKLSEALARARIIASKLTAEKAIEVASGKKIPSDRPVMDESSSQESVKDKDSDPSDAQGPSARVNPLTKKRPLDEVVESPGSGSGIPQEGKVKASRSNVSSRPSNSASSSDQSGSSQHSSYSHPGRSSLPTGPANHRPSSSPYHSQDAKRFHPSSVNSTHLPRHHSSRAVGGPSHPSSQQKPNPANMAQEFTVPSIHVGKIIGKHGEMLRLIEGRSGCHIQFAQAYRSNDTDRRVTVTGRPDQVDEARSAIQRLLDDLASGRPPNPYPSTPYPPAPGTHISPYTSVPQILPFANSNPVANSFLPTGNPAPASIHTPNPSPSPSSAVSQAPRSDAPPQPGEVRVQLAVPNHRVGLLIGKGGETIRELQIRSSARVHVQPDREMLPGQTERIVLVTGREDSTALAQQLIMEVVHQGKMGQASGGAGSTSAQPSHYPTGSYGSVPSGQYGGTYGTQAMAQYGAGAAAYAGTISSTTPSTSNDHGSTQIDKDQSSSALGRTISRVPAAGGPAGHMTETLEVTNDAAGMVIGKGGETVRQLQATSQARIQVEPIRQAINGMRKIHITGDEATVQYARQLVFAQVEARKRAGGGKSSATMTSAPMASATMTPAVYDPSMYGMYAGYSTSSAAMGQAGYPAYMTGTDTSYMNGATGAAATGGGDTAGAMDPAAIQQYYAAYYAAAAAAAAATGGNGQAPGTGGPSTDSSYYSMNPGQ</sequence>
<dbReference type="SUPFAM" id="SSF54791">
    <property type="entry name" value="Eukaryotic type KH-domain (KH-domain type I)"/>
    <property type="match status" value="3"/>
</dbReference>
<feature type="region of interest" description="Disordered" evidence="3">
    <location>
        <begin position="601"/>
        <end position="623"/>
    </location>
</feature>
<evidence type="ECO:0000256" key="1">
    <source>
        <dbReference type="ARBA" id="ARBA00022737"/>
    </source>
</evidence>
<feature type="compositionally biased region" description="Basic and acidic residues" evidence="3">
    <location>
        <begin position="40"/>
        <end position="96"/>
    </location>
</feature>
<dbReference type="Pfam" id="PF00013">
    <property type="entry name" value="KH_1"/>
    <property type="match status" value="3"/>
</dbReference>
<keyword evidence="2" id="KW-0694">RNA-binding</keyword>
<organism evidence="5 6">
    <name type="scientific">Piptocephalis cylindrospora</name>
    <dbReference type="NCBI Taxonomy" id="1907219"/>
    <lineage>
        <taxon>Eukaryota</taxon>
        <taxon>Fungi</taxon>
        <taxon>Fungi incertae sedis</taxon>
        <taxon>Zoopagomycota</taxon>
        <taxon>Zoopagomycotina</taxon>
        <taxon>Zoopagomycetes</taxon>
        <taxon>Zoopagales</taxon>
        <taxon>Piptocephalidaceae</taxon>
        <taxon>Piptocephalis</taxon>
    </lineage>
</organism>
<dbReference type="PANTHER" id="PTHR10288">
    <property type="entry name" value="KH DOMAIN CONTAINING RNA BINDING PROTEIN"/>
    <property type="match status" value="1"/>
</dbReference>
<dbReference type="Proteomes" id="UP000267251">
    <property type="component" value="Unassembled WGS sequence"/>
</dbReference>
<evidence type="ECO:0000256" key="2">
    <source>
        <dbReference type="PROSITE-ProRule" id="PRU00117"/>
    </source>
</evidence>
<evidence type="ECO:0000256" key="3">
    <source>
        <dbReference type="SAM" id="MobiDB-lite"/>
    </source>
</evidence>